<evidence type="ECO:0000313" key="1">
    <source>
        <dbReference type="EMBL" id="MEA5362605.1"/>
    </source>
</evidence>
<accession>A0ABU5RAH2</accession>
<reference evidence="1 2" key="1">
    <citation type="submission" date="2023-12" db="EMBL/GenBank/DDBJ databases">
        <title>Amycolatopsis sp. V23-08.</title>
        <authorList>
            <person name="Somphong A."/>
        </authorList>
    </citation>
    <scope>NUCLEOTIDE SEQUENCE [LARGE SCALE GENOMIC DNA]</scope>
    <source>
        <strain evidence="1 2">V23-08</strain>
    </source>
</reference>
<keyword evidence="2" id="KW-1185">Reference proteome</keyword>
<protein>
    <submittedName>
        <fullName evidence="1">Uncharacterized protein</fullName>
    </submittedName>
</protein>
<comment type="caution">
    <text evidence="1">The sequence shown here is derived from an EMBL/GenBank/DDBJ whole genome shotgun (WGS) entry which is preliminary data.</text>
</comment>
<proteinExistence type="predicted"/>
<dbReference type="Proteomes" id="UP001304298">
    <property type="component" value="Unassembled WGS sequence"/>
</dbReference>
<name>A0ABU5RAH2_9PSEU</name>
<sequence>MLLAHALGKVEFVLEVARKDAKKFLPDLIADPYKAVSKAGIDLTSAETLAVVDVVKGLSLSPYAANLQKLRTRWADIQADNNVAVRRDVEADALAV</sequence>
<dbReference type="EMBL" id="JAYFSI010000005">
    <property type="protein sequence ID" value="MEA5362605.1"/>
    <property type="molecule type" value="Genomic_DNA"/>
</dbReference>
<organism evidence="1 2">
    <name type="scientific">Amycolatopsis heterodermiae</name>
    <dbReference type="NCBI Taxonomy" id="3110235"/>
    <lineage>
        <taxon>Bacteria</taxon>
        <taxon>Bacillati</taxon>
        <taxon>Actinomycetota</taxon>
        <taxon>Actinomycetes</taxon>
        <taxon>Pseudonocardiales</taxon>
        <taxon>Pseudonocardiaceae</taxon>
        <taxon>Amycolatopsis</taxon>
    </lineage>
</organism>
<evidence type="ECO:0000313" key="2">
    <source>
        <dbReference type="Proteomes" id="UP001304298"/>
    </source>
</evidence>
<gene>
    <name evidence="1" type="ORF">VA596_23925</name>
</gene>
<dbReference type="RefSeq" id="WP_323330186.1">
    <property type="nucleotide sequence ID" value="NZ_JAYFSI010000005.1"/>
</dbReference>